<evidence type="ECO:0000313" key="8">
    <source>
        <dbReference type="Proteomes" id="UP001044222"/>
    </source>
</evidence>
<dbReference type="SMART" id="SM00409">
    <property type="entry name" value="IG"/>
    <property type="match status" value="2"/>
</dbReference>
<dbReference type="PANTHER" id="PTHR11860:SF111">
    <property type="entry name" value="IMMUNOGLOBULIN SUBTYPE DOMAIN-CONTAINING PROTEIN"/>
    <property type="match status" value="1"/>
</dbReference>
<evidence type="ECO:0000256" key="4">
    <source>
        <dbReference type="SAM" id="MobiDB-lite"/>
    </source>
</evidence>
<dbReference type="GO" id="GO:0004888">
    <property type="term" value="F:transmembrane signaling receptor activity"/>
    <property type="evidence" value="ECO:0007669"/>
    <property type="project" value="TreeGrafter"/>
</dbReference>
<evidence type="ECO:0000313" key="7">
    <source>
        <dbReference type="EMBL" id="KAG5837778.1"/>
    </source>
</evidence>
<dbReference type="InterPro" id="IPR007110">
    <property type="entry name" value="Ig-like_dom"/>
</dbReference>
<dbReference type="AlphaFoldDB" id="A0A9D3RP68"/>
<feature type="region of interest" description="Disordered" evidence="4">
    <location>
        <begin position="233"/>
        <end position="277"/>
    </location>
</feature>
<evidence type="ECO:0000256" key="1">
    <source>
        <dbReference type="ARBA" id="ARBA00004370"/>
    </source>
</evidence>
<dbReference type="EMBL" id="JAFIRN010000012">
    <property type="protein sequence ID" value="KAG5837778.1"/>
    <property type="molecule type" value="Genomic_DNA"/>
</dbReference>
<protein>
    <recommendedName>
        <fullName evidence="6">Ig-like domain-containing protein</fullName>
    </recommendedName>
</protein>
<dbReference type="InterPro" id="IPR013106">
    <property type="entry name" value="Ig_V-set"/>
</dbReference>
<feature type="non-terminal residue" evidence="7">
    <location>
        <position position="277"/>
    </location>
</feature>
<dbReference type="CDD" id="cd05716">
    <property type="entry name" value="IgV_pIgR_like"/>
    <property type="match status" value="2"/>
</dbReference>
<keyword evidence="3" id="KW-0472">Membrane</keyword>
<dbReference type="PROSITE" id="PS50835">
    <property type="entry name" value="IG_LIKE"/>
    <property type="match status" value="2"/>
</dbReference>
<organism evidence="7 8">
    <name type="scientific">Anguilla anguilla</name>
    <name type="common">European freshwater eel</name>
    <name type="synonym">Muraena anguilla</name>
    <dbReference type="NCBI Taxonomy" id="7936"/>
    <lineage>
        <taxon>Eukaryota</taxon>
        <taxon>Metazoa</taxon>
        <taxon>Chordata</taxon>
        <taxon>Craniata</taxon>
        <taxon>Vertebrata</taxon>
        <taxon>Euteleostomi</taxon>
        <taxon>Actinopterygii</taxon>
        <taxon>Neopterygii</taxon>
        <taxon>Teleostei</taxon>
        <taxon>Anguilliformes</taxon>
        <taxon>Anguillidae</taxon>
        <taxon>Anguilla</taxon>
    </lineage>
</organism>
<evidence type="ECO:0000256" key="5">
    <source>
        <dbReference type="SAM" id="SignalP"/>
    </source>
</evidence>
<proteinExistence type="predicted"/>
<name>A0A9D3RP68_ANGAN</name>
<dbReference type="Gene3D" id="2.60.40.10">
    <property type="entry name" value="Immunoglobulins"/>
    <property type="match status" value="2"/>
</dbReference>
<evidence type="ECO:0000256" key="2">
    <source>
        <dbReference type="ARBA" id="ARBA00022692"/>
    </source>
</evidence>
<feature type="domain" description="Ig-like" evidence="6">
    <location>
        <begin position="112"/>
        <end position="226"/>
    </location>
</feature>
<sequence>MRLALVLSFLSGAYSAVVWGPGEVRVLVGDSLTVPCRYTGYDKNENYWCKENILHCSDLVKTDGTTKDERMSIRDNQTERVFSVTMKDLREEDNGWYKCGIDIPRWVDEMSPSVYISVKKGATIPDLWGPVNVIGQASSIKTIRCQYSADYTDSVKYWCKKAGEDGCSPVVTTENKERENRTEIRDDRSKRQFLITISNLTAQDTGVYYCGAKGHSSLSDNRVPVHLNVEADHSEMSTTSKTPVESIPASTVGKPEKGNWRSTKTRRNSNSKESSVS</sequence>
<dbReference type="InterPro" id="IPR003599">
    <property type="entry name" value="Ig_sub"/>
</dbReference>
<dbReference type="Pfam" id="PF07686">
    <property type="entry name" value="V-set"/>
    <property type="match status" value="2"/>
</dbReference>
<dbReference type="SMART" id="SM00406">
    <property type="entry name" value="IGv"/>
    <property type="match status" value="2"/>
</dbReference>
<reference evidence="7" key="1">
    <citation type="submission" date="2021-01" db="EMBL/GenBank/DDBJ databases">
        <title>A chromosome-scale assembly of European eel, Anguilla anguilla.</title>
        <authorList>
            <person name="Henkel C."/>
            <person name="Jong-Raadsen S.A."/>
            <person name="Dufour S."/>
            <person name="Weltzien F.-A."/>
            <person name="Palstra A.P."/>
            <person name="Pelster B."/>
            <person name="Spaink H.P."/>
            <person name="Van Den Thillart G.E."/>
            <person name="Jansen H."/>
            <person name="Zahm M."/>
            <person name="Klopp C."/>
            <person name="Cedric C."/>
            <person name="Louis A."/>
            <person name="Berthelot C."/>
            <person name="Parey E."/>
            <person name="Roest Crollius H."/>
            <person name="Montfort J."/>
            <person name="Robinson-Rechavi M."/>
            <person name="Bucao C."/>
            <person name="Bouchez O."/>
            <person name="Gislard M."/>
            <person name="Lluch J."/>
            <person name="Milhes M."/>
            <person name="Lampietro C."/>
            <person name="Lopez Roques C."/>
            <person name="Donnadieu C."/>
            <person name="Braasch I."/>
            <person name="Desvignes T."/>
            <person name="Postlethwait J."/>
            <person name="Bobe J."/>
            <person name="Guiguen Y."/>
            <person name="Dirks R."/>
        </authorList>
    </citation>
    <scope>NUCLEOTIDE SEQUENCE</scope>
    <source>
        <strain evidence="7">Tag_6206</strain>
        <tissue evidence="7">Liver</tissue>
    </source>
</reference>
<comment type="subcellular location">
    <subcellularLocation>
        <location evidence="1">Membrane</location>
    </subcellularLocation>
</comment>
<dbReference type="InterPro" id="IPR013783">
    <property type="entry name" value="Ig-like_fold"/>
</dbReference>
<dbReference type="PANTHER" id="PTHR11860">
    <property type="entry name" value="POLYMERIC-IMMUNOGLOBULIN RECEPTOR"/>
    <property type="match status" value="1"/>
</dbReference>
<feature type="signal peptide" evidence="5">
    <location>
        <begin position="1"/>
        <end position="15"/>
    </location>
</feature>
<dbReference type="InterPro" id="IPR050671">
    <property type="entry name" value="CD300_family_receptors"/>
</dbReference>
<feature type="domain" description="Ig-like" evidence="6">
    <location>
        <begin position="29"/>
        <end position="99"/>
    </location>
</feature>
<gene>
    <name evidence="7" type="ORF">ANANG_G00216300</name>
</gene>
<dbReference type="GO" id="GO:0005886">
    <property type="term" value="C:plasma membrane"/>
    <property type="evidence" value="ECO:0007669"/>
    <property type="project" value="TreeGrafter"/>
</dbReference>
<keyword evidence="8" id="KW-1185">Reference proteome</keyword>
<keyword evidence="2" id="KW-0812">Transmembrane</keyword>
<keyword evidence="5" id="KW-0732">Signal</keyword>
<evidence type="ECO:0000256" key="3">
    <source>
        <dbReference type="ARBA" id="ARBA00023136"/>
    </source>
</evidence>
<accession>A0A9D3RP68</accession>
<dbReference type="SUPFAM" id="SSF48726">
    <property type="entry name" value="Immunoglobulin"/>
    <property type="match status" value="2"/>
</dbReference>
<comment type="caution">
    <text evidence="7">The sequence shown here is derived from an EMBL/GenBank/DDBJ whole genome shotgun (WGS) entry which is preliminary data.</text>
</comment>
<evidence type="ECO:0000259" key="6">
    <source>
        <dbReference type="PROSITE" id="PS50835"/>
    </source>
</evidence>
<feature type="chain" id="PRO_5038362313" description="Ig-like domain-containing protein" evidence="5">
    <location>
        <begin position="16"/>
        <end position="277"/>
    </location>
</feature>
<dbReference type="InterPro" id="IPR036179">
    <property type="entry name" value="Ig-like_dom_sf"/>
</dbReference>
<dbReference type="Proteomes" id="UP001044222">
    <property type="component" value="Chromosome 12"/>
</dbReference>